<dbReference type="PANTHER" id="PTHR23089">
    <property type="entry name" value="HISTIDINE TRIAD HIT PROTEIN"/>
    <property type="match status" value="1"/>
</dbReference>
<dbReference type="PROSITE" id="PS51084">
    <property type="entry name" value="HIT_2"/>
    <property type="match status" value="1"/>
</dbReference>
<dbReference type="InterPro" id="IPR011146">
    <property type="entry name" value="HIT-like"/>
</dbReference>
<dbReference type="PROSITE" id="PS00892">
    <property type="entry name" value="HIT_1"/>
    <property type="match status" value="1"/>
</dbReference>
<sequence length="113" mass="12383">MSDCIFCKIVDGSIPSKKVYEDEKILAFYDLEPQAPVHVLVIPKEHICCADAVNEGNVGNIAHIFTKIPEITKSLGLTNGYRIVNNCGEDGCQSVKHMHFHILGGKKLNGTMA</sequence>
<comment type="caution">
    <text evidence="5">The sequence shown here is derived from an EMBL/GenBank/DDBJ whole genome shotgun (WGS) entry which is preliminary data.</text>
</comment>
<evidence type="ECO:0000256" key="1">
    <source>
        <dbReference type="PIRSR" id="PIRSR601310-1"/>
    </source>
</evidence>
<evidence type="ECO:0000259" key="4">
    <source>
        <dbReference type="PROSITE" id="PS51084"/>
    </source>
</evidence>
<protein>
    <submittedName>
        <fullName evidence="5">HIT-like protein</fullName>
        <ecNumber evidence="5">3.-.-.-</ecNumber>
    </submittedName>
</protein>
<feature type="active site" description="Tele-AMP-histidine intermediate" evidence="1">
    <location>
        <position position="99"/>
    </location>
</feature>
<feature type="domain" description="HIT" evidence="4">
    <location>
        <begin position="5"/>
        <end position="113"/>
    </location>
</feature>
<dbReference type="EMBL" id="NNSR01000056">
    <property type="protein sequence ID" value="PKD29334.1"/>
    <property type="molecule type" value="Genomic_DNA"/>
</dbReference>
<dbReference type="PRINTS" id="PR00332">
    <property type="entry name" value="HISTRIAD"/>
</dbReference>
<dbReference type="GO" id="GO:0016787">
    <property type="term" value="F:hydrolase activity"/>
    <property type="evidence" value="ECO:0007669"/>
    <property type="project" value="UniProtKB-KW"/>
</dbReference>
<dbReference type="InterPro" id="IPR036265">
    <property type="entry name" value="HIT-like_sf"/>
</dbReference>
<dbReference type="RefSeq" id="WP_101029163.1">
    <property type="nucleotide sequence ID" value="NZ_CABMMZ010000056.1"/>
</dbReference>
<feature type="short sequence motif" description="Histidine triad motif" evidence="2 3">
    <location>
        <begin position="97"/>
        <end position="101"/>
    </location>
</feature>
<evidence type="ECO:0000313" key="6">
    <source>
        <dbReference type="Proteomes" id="UP000233425"/>
    </source>
</evidence>
<proteinExistence type="predicted"/>
<gene>
    <name evidence="5" type="ORF">RBATCC27255_01161</name>
</gene>
<evidence type="ECO:0000313" key="5">
    <source>
        <dbReference type="EMBL" id="PKD29334.1"/>
    </source>
</evidence>
<reference evidence="5" key="1">
    <citation type="journal article" date="2018" name="Environ. Microbiol.">
        <title>Sporulation capability and amylosome conservation among diverse human colonic and rumen isolates of the keystone starch-degrader Ruminococcus bromii.</title>
        <authorList>
            <person name="Mukhopadhya I."/>
            <person name="Morais S."/>
            <person name="Laverde-Gomez J."/>
            <person name="Sheridan P.O."/>
            <person name="Walker A.W."/>
            <person name="Kelly W."/>
            <person name="Klieve A.V."/>
            <person name="Ouwerkerk D."/>
            <person name="Duncan S.H."/>
            <person name="Louis P."/>
            <person name="Koropatkin N."/>
            <person name="Cockburn D."/>
            <person name="Kibler R."/>
            <person name="Cooper P.J."/>
            <person name="Sandoval C."/>
            <person name="Crost E."/>
            <person name="Juge N."/>
            <person name="Bayer E.A."/>
            <person name="Flint H.J."/>
        </authorList>
    </citation>
    <scope>NUCLEOTIDE SEQUENCE [LARGE SCALE GENOMIC DNA]</scope>
    <source>
        <strain evidence="5">ATCC 27255</strain>
    </source>
</reference>
<organism evidence="5 6">
    <name type="scientific">Ruminococcus bromii</name>
    <dbReference type="NCBI Taxonomy" id="40518"/>
    <lineage>
        <taxon>Bacteria</taxon>
        <taxon>Bacillati</taxon>
        <taxon>Bacillota</taxon>
        <taxon>Clostridia</taxon>
        <taxon>Eubacteriales</taxon>
        <taxon>Oscillospiraceae</taxon>
        <taxon>Ruminococcus</taxon>
    </lineage>
</organism>
<name>A0A2N0UQQ3_9FIRM</name>
<dbReference type="Gene3D" id="3.30.428.10">
    <property type="entry name" value="HIT-like"/>
    <property type="match status" value="1"/>
</dbReference>
<evidence type="ECO:0000256" key="3">
    <source>
        <dbReference type="PROSITE-ProRule" id="PRU00464"/>
    </source>
</evidence>
<dbReference type="Pfam" id="PF01230">
    <property type="entry name" value="HIT"/>
    <property type="match status" value="1"/>
</dbReference>
<keyword evidence="5" id="KW-0378">Hydrolase</keyword>
<dbReference type="InterPro" id="IPR001310">
    <property type="entry name" value="Histidine_triad_HIT"/>
</dbReference>
<evidence type="ECO:0000256" key="2">
    <source>
        <dbReference type="PIRSR" id="PIRSR601310-3"/>
    </source>
</evidence>
<dbReference type="InterPro" id="IPR019808">
    <property type="entry name" value="Histidine_triad_CS"/>
</dbReference>
<keyword evidence="6" id="KW-1185">Reference proteome</keyword>
<dbReference type="EC" id="3.-.-.-" evidence="5"/>
<dbReference type="CDD" id="cd01276">
    <property type="entry name" value="PKCI_related"/>
    <property type="match status" value="1"/>
</dbReference>
<dbReference type="SUPFAM" id="SSF54197">
    <property type="entry name" value="HIT-like"/>
    <property type="match status" value="1"/>
</dbReference>
<dbReference type="AlphaFoldDB" id="A0A2N0UQQ3"/>
<accession>A0A2N0UQQ3</accession>
<dbReference type="Proteomes" id="UP000233425">
    <property type="component" value="Unassembled WGS sequence"/>
</dbReference>